<keyword evidence="6" id="KW-1185">Reference proteome</keyword>
<protein>
    <recommendedName>
        <fullName evidence="4">F-box domain-containing protein</fullName>
    </recommendedName>
</protein>
<dbReference type="InterPro" id="IPR015943">
    <property type="entry name" value="WD40/YVTN_repeat-like_dom_sf"/>
</dbReference>
<evidence type="ECO:0000313" key="6">
    <source>
        <dbReference type="Proteomes" id="UP000518266"/>
    </source>
</evidence>
<evidence type="ECO:0000256" key="1">
    <source>
        <dbReference type="ARBA" id="ARBA00022574"/>
    </source>
</evidence>
<dbReference type="SUPFAM" id="SSF50978">
    <property type="entry name" value="WD40 repeat-like"/>
    <property type="match status" value="1"/>
</dbReference>
<dbReference type="PANTHER" id="PTHR44436">
    <property type="entry name" value="F-BOX/WD REPEAT-CONTAINING PROTEIN 2"/>
    <property type="match status" value="1"/>
</dbReference>
<dbReference type="PROSITE" id="PS50082">
    <property type="entry name" value="WD_REPEATS_2"/>
    <property type="match status" value="2"/>
</dbReference>
<dbReference type="InterPro" id="IPR042627">
    <property type="entry name" value="FBXW2"/>
</dbReference>
<evidence type="ECO:0000313" key="5">
    <source>
        <dbReference type="EMBL" id="KAF3848728.1"/>
    </source>
</evidence>
<dbReference type="AlphaFoldDB" id="A0A7J5YK99"/>
<proteinExistence type="predicted"/>
<feature type="repeat" description="WD" evidence="3">
    <location>
        <begin position="170"/>
        <end position="211"/>
    </location>
</feature>
<dbReference type="Gene3D" id="2.130.10.10">
    <property type="entry name" value="YVTN repeat-like/Quinoprotein amine dehydrogenase"/>
    <property type="match status" value="1"/>
</dbReference>
<dbReference type="InterPro" id="IPR036047">
    <property type="entry name" value="F-box-like_dom_sf"/>
</dbReference>
<dbReference type="InterPro" id="IPR020472">
    <property type="entry name" value="WD40_PAC1"/>
</dbReference>
<dbReference type="Proteomes" id="UP000518266">
    <property type="component" value="Unassembled WGS sequence"/>
</dbReference>
<dbReference type="Pfam" id="PF00400">
    <property type="entry name" value="WD40"/>
    <property type="match status" value="2"/>
</dbReference>
<comment type="caution">
    <text evidence="5">The sequence shown here is derived from an EMBL/GenBank/DDBJ whole genome shotgun (WGS) entry which is preliminary data.</text>
</comment>
<dbReference type="InterPro" id="IPR019775">
    <property type="entry name" value="WD40_repeat_CS"/>
</dbReference>
<dbReference type="CDD" id="cd22131">
    <property type="entry name" value="F-box_FBXW2"/>
    <property type="match status" value="1"/>
</dbReference>
<dbReference type="Pfam" id="PF12937">
    <property type="entry name" value="F-box-like"/>
    <property type="match status" value="1"/>
</dbReference>
<evidence type="ECO:0000256" key="2">
    <source>
        <dbReference type="ARBA" id="ARBA00022737"/>
    </source>
</evidence>
<dbReference type="InterPro" id="IPR001810">
    <property type="entry name" value="F-box_dom"/>
</dbReference>
<dbReference type="OrthoDB" id="538223at2759"/>
<dbReference type="PROSITE" id="PS50294">
    <property type="entry name" value="WD_REPEATS_REGION"/>
    <property type="match status" value="2"/>
</dbReference>
<dbReference type="PRINTS" id="PR00320">
    <property type="entry name" value="GPROTEINBRPT"/>
</dbReference>
<feature type="domain" description="F-box" evidence="4">
    <location>
        <begin position="43"/>
        <end position="73"/>
    </location>
</feature>
<dbReference type="EMBL" id="JAAKFY010000012">
    <property type="protein sequence ID" value="KAF3848728.1"/>
    <property type="molecule type" value="Genomic_DNA"/>
</dbReference>
<dbReference type="PROSITE" id="PS00678">
    <property type="entry name" value="WD_REPEATS_1"/>
    <property type="match status" value="1"/>
</dbReference>
<name>A0A7J5YK99_DISMA</name>
<feature type="repeat" description="WD" evidence="3">
    <location>
        <begin position="92"/>
        <end position="131"/>
    </location>
</feature>
<evidence type="ECO:0000259" key="4">
    <source>
        <dbReference type="Pfam" id="PF12937"/>
    </source>
</evidence>
<dbReference type="SMART" id="SM00320">
    <property type="entry name" value="WD40"/>
    <property type="match status" value="6"/>
</dbReference>
<dbReference type="InterPro" id="IPR036322">
    <property type="entry name" value="WD40_repeat_dom_sf"/>
</dbReference>
<dbReference type="SUPFAM" id="SSF81383">
    <property type="entry name" value="F-box domain"/>
    <property type="match status" value="1"/>
</dbReference>
<evidence type="ECO:0000256" key="3">
    <source>
        <dbReference type="PROSITE-ProRule" id="PRU00221"/>
    </source>
</evidence>
<sequence length="384" mass="43390">MRVVELLWRNQSLDHLISLSGAVQLRHLSNGLETLLKRDFLRLLPLELAFYLIHWLDTETLLTCCLVCKQWNKAKLRMVQLQDQEAFETSSLIGHSARVYALYYKDGLLCTGSDDLSAKLWDVRTGQCIYGIQTHTCATVKFDEQKLVTGSFDNTIASWEWSTGAKIQQFRGHTGAVFSVDYNDELDVLVSGSADFTVKVWALSAGACLNTLTGHTEWVTKKSEVESVVHSPGDYILLSVDKYEIKVWPLGREINCKCLKTLSVSEDRSISLQPRLQFDGRYIVCSSDIGVYQWDFASFEILSFGEVFSLLFDNHFLYVMDLRTEAISGRWPLPAYRKSKRGSSFLPGVTSWLNGLDGDNDSGLVFATSMPDHSIHLVLWKENG</sequence>
<dbReference type="PANTHER" id="PTHR44436:SF1">
    <property type="entry name" value="F-BOX_WD REPEAT-CONTAINING PROTEIN 2"/>
    <property type="match status" value="1"/>
</dbReference>
<gene>
    <name evidence="5" type="ORF">F7725_015225</name>
</gene>
<organism evidence="5 6">
    <name type="scientific">Dissostichus mawsoni</name>
    <name type="common">Antarctic cod</name>
    <dbReference type="NCBI Taxonomy" id="36200"/>
    <lineage>
        <taxon>Eukaryota</taxon>
        <taxon>Metazoa</taxon>
        <taxon>Chordata</taxon>
        <taxon>Craniata</taxon>
        <taxon>Vertebrata</taxon>
        <taxon>Euteleostomi</taxon>
        <taxon>Actinopterygii</taxon>
        <taxon>Neopterygii</taxon>
        <taxon>Teleostei</taxon>
        <taxon>Neoteleostei</taxon>
        <taxon>Acanthomorphata</taxon>
        <taxon>Eupercaria</taxon>
        <taxon>Perciformes</taxon>
        <taxon>Notothenioidei</taxon>
        <taxon>Nototheniidae</taxon>
        <taxon>Dissostichus</taxon>
    </lineage>
</organism>
<keyword evidence="1 3" id="KW-0853">WD repeat</keyword>
<keyword evidence="2" id="KW-0677">Repeat</keyword>
<accession>A0A7J5YK99</accession>
<dbReference type="InterPro" id="IPR001680">
    <property type="entry name" value="WD40_rpt"/>
</dbReference>
<reference evidence="5 6" key="1">
    <citation type="submission" date="2020-03" db="EMBL/GenBank/DDBJ databases">
        <title>Dissostichus mawsoni Genome sequencing and assembly.</title>
        <authorList>
            <person name="Park H."/>
        </authorList>
    </citation>
    <scope>NUCLEOTIDE SEQUENCE [LARGE SCALE GENOMIC DNA]</scope>
    <source>
        <strain evidence="5">DM0001</strain>
        <tissue evidence="5">Muscle</tissue>
    </source>
</reference>
<dbReference type="Gene3D" id="1.20.1280.50">
    <property type="match status" value="1"/>
</dbReference>